<gene>
    <name evidence="3" type="primary">ga29396</name>
    <name evidence="3" type="ORF">PR202_ga29396</name>
</gene>
<evidence type="ECO:0000259" key="2">
    <source>
        <dbReference type="Pfam" id="PF20241"/>
    </source>
</evidence>
<dbReference type="Pfam" id="PF20241">
    <property type="entry name" value="DUF6598"/>
    <property type="match status" value="1"/>
</dbReference>
<protein>
    <recommendedName>
        <fullName evidence="2">DUF6598 domain-containing protein</fullName>
    </recommendedName>
</protein>
<dbReference type="PANTHER" id="PTHR33065:SF88">
    <property type="entry name" value="OS11G0104220 PROTEIN"/>
    <property type="match status" value="1"/>
</dbReference>
<sequence>MEGNLESSINEGLSTKRDRPGPQERSFEIQKRLEELEEKIKGFGGWSELPEMAKEQWRESTRVALKLEYERPCSGLEDEIEDDEESQALKYRNHWTSVWGHLGDFEDATEIGPKRFWLNHEPQARPYTTIQVFSAKIVRLSEGLRFPLDVYGTIAARDCVDRRRNIIFSHLRDNCQTITEQDPYLLLTGPSRAIVLLDPVFMEVMLKVKGAVECEDKILNFQVDELAWSDTGYSRVRDEHYKSKHSTLNLVLGTMDLSVEACISVRPIGAPLPAAFLVTAKAGNSNPDGPFEDIDSKKIILFDSRHASCPFDSTGFINLSRAIVSVRVTGNLTISIETPEKVLHRMTFPARKKERMRVAKPYFPDGDVGPGLIEVVVIWSPLRHH</sequence>
<evidence type="ECO:0000313" key="3">
    <source>
        <dbReference type="EMBL" id="GJN11222.1"/>
    </source>
</evidence>
<feature type="region of interest" description="Disordered" evidence="1">
    <location>
        <begin position="1"/>
        <end position="27"/>
    </location>
</feature>
<organism evidence="3 4">
    <name type="scientific">Eleusine coracana subsp. coracana</name>
    <dbReference type="NCBI Taxonomy" id="191504"/>
    <lineage>
        <taxon>Eukaryota</taxon>
        <taxon>Viridiplantae</taxon>
        <taxon>Streptophyta</taxon>
        <taxon>Embryophyta</taxon>
        <taxon>Tracheophyta</taxon>
        <taxon>Spermatophyta</taxon>
        <taxon>Magnoliopsida</taxon>
        <taxon>Liliopsida</taxon>
        <taxon>Poales</taxon>
        <taxon>Poaceae</taxon>
        <taxon>PACMAD clade</taxon>
        <taxon>Chloridoideae</taxon>
        <taxon>Cynodonteae</taxon>
        <taxon>Eleusininae</taxon>
        <taxon>Eleusine</taxon>
    </lineage>
</organism>
<evidence type="ECO:0000313" key="4">
    <source>
        <dbReference type="Proteomes" id="UP001054889"/>
    </source>
</evidence>
<dbReference type="Proteomes" id="UP001054889">
    <property type="component" value="Unassembled WGS sequence"/>
</dbReference>
<feature type="domain" description="DUF6598" evidence="2">
    <location>
        <begin position="129"/>
        <end position="348"/>
    </location>
</feature>
<accession>A0AAV5DL19</accession>
<feature type="compositionally biased region" description="Basic and acidic residues" evidence="1">
    <location>
        <begin position="14"/>
        <end position="27"/>
    </location>
</feature>
<reference evidence="3" key="2">
    <citation type="submission" date="2021-12" db="EMBL/GenBank/DDBJ databases">
        <title>Resequencing data analysis of finger millet.</title>
        <authorList>
            <person name="Hatakeyama M."/>
            <person name="Aluri S."/>
            <person name="Balachadran M.T."/>
            <person name="Sivarajan S.R."/>
            <person name="Poveda L."/>
            <person name="Shimizu-Inatsugi R."/>
            <person name="Schlapbach R."/>
            <person name="Sreeman S.M."/>
            <person name="Shimizu K.K."/>
        </authorList>
    </citation>
    <scope>NUCLEOTIDE SEQUENCE</scope>
</reference>
<reference evidence="3" key="1">
    <citation type="journal article" date="2018" name="DNA Res.">
        <title>Multiple hybrid de novo genome assembly of finger millet, an orphan allotetraploid crop.</title>
        <authorList>
            <person name="Hatakeyama M."/>
            <person name="Aluri S."/>
            <person name="Balachadran M.T."/>
            <person name="Sivarajan S.R."/>
            <person name="Patrignani A."/>
            <person name="Gruter S."/>
            <person name="Poveda L."/>
            <person name="Shimizu-Inatsugi R."/>
            <person name="Baeten J."/>
            <person name="Francoijs K.J."/>
            <person name="Nataraja K.N."/>
            <person name="Reddy Y.A.N."/>
            <person name="Phadnis S."/>
            <person name="Ravikumar R.L."/>
            <person name="Schlapbach R."/>
            <person name="Sreeman S.M."/>
            <person name="Shimizu K.K."/>
        </authorList>
    </citation>
    <scope>NUCLEOTIDE SEQUENCE</scope>
</reference>
<dbReference type="InterPro" id="IPR046533">
    <property type="entry name" value="DUF6598"/>
</dbReference>
<evidence type="ECO:0000256" key="1">
    <source>
        <dbReference type="SAM" id="MobiDB-lite"/>
    </source>
</evidence>
<proteinExistence type="predicted"/>
<name>A0AAV5DL19_ELECO</name>
<dbReference type="EMBL" id="BQKI01000018">
    <property type="protein sequence ID" value="GJN11222.1"/>
    <property type="molecule type" value="Genomic_DNA"/>
</dbReference>
<comment type="caution">
    <text evidence="3">The sequence shown here is derived from an EMBL/GenBank/DDBJ whole genome shotgun (WGS) entry which is preliminary data.</text>
</comment>
<feature type="compositionally biased region" description="Polar residues" evidence="1">
    <location>
        <begin position="1"/>
        <end position="13"/>
    </location>
</feature>
<keyword evidence="4" id="KW-1185">Reference proteome</keyword>
<dbReference type="AlphaFoldDB" id="A0AAV5DL19"/>
<dbReference type="PANTHER" id="PTHR33065">
    <property type="entry name" value="OS07G0486400 PROTEIN"/>
    <property type="match status" value="1"/>
</dbReference>